<dbReference type="CDD" id="cd01448">
    <property type="entry name" value="TST_Repeat_1"/>
    <property type="match status" value="1"/>
</dbReference>
<feature type="domain" description="Rhodanese" evidence="3">
    <location>
        <begin position="171"/>
        <end position="279"/>
    </location>
</feature>
<accession>A0ABN1FFB7</accession>
<sequence>MTQKSRFVVSRDWLLENLKTPGVRIVDASWYLPATGRNGKAEFEEAHIPGAIFFDQDEIADHSTGLPHSLPSPQLFAHHMGAVGITPHDTIVVYDGLGYFSAPRVWWMFRIMGAKNVFVLDGGFDGWKKAGLPVTAEKTKVAGSLFKPQFDADSVVTFDEMLEVVGKKLSQIADARGKGRFTAKEAEPRAGMRSGHMPGARNVPVTEIAEKGELKPLDELRRLFEKAGIDLSKPVITSCGSGVTAAALFFALASLGHEKLRLYDGSWSEWGGRDDTPVATGEADA</sequence>
<dbReference type="CDD" id="cd01449">
    <property type="entry name" value="TST_Repeat_2"/>
    <property type="match status" value="1"/>
</dbReference>
<evidence type="ECO:0000256" key="1">
    <source>
        <dbReference type="ARBA" id="ARBA00022679"/>
    </source>
</evidence>
<name>A0ABN1FFB7_9HYPH</name>
<feature type="domain" description="Rhodanese" evidence="3">
    <location>
        <begin position="19"/>
        <end position="136"/>
    </location>
</feature>
<evidence type="ECO:0000313" key="4">
    <source>
        <dbReference type="EMBL" id="GAA0589598.1"/>
    </source>
</evidence>
<dbReference type="NCBIfam" id="NF008557">
    <property type="entry name" value="PRK11493.1"/>
    <property type="match status" value="1"/>
</dbReference>
<dbReference type="Gene3D" id="3.40.250.10">
    <property type="entry name" value="Rhodanese-like domain"/>
    <property type="match status" value="2"/>
</dbReference>
<dbReference type="SMART" id="SM00450">
    <property type="entry name" value="RHOD"/>
    <property type="match status" value="2"/>
</dbReference>
<evidence type="ECO:0000259" key="3">
    <source>
        <dbReference type="PROSITE" id="PS50206"/>
    </source>
</evidence>
<dbReference type="InterPro" id="IPR001763">
    <property type="entry name" value="Rhodanese-like_dom"/>
</dbReference>
<dbReference type="SUPFAM" id="SSF52821">
    <property type="entry name" value="Rhodanese/Cell cycle control phosphatase"/>
    <property type="match status" value="2"/>
</dbReference>
<keyword evidence="5" id="KW-1185">Reference proteome</keyword>
<dbReference type="PANTHER" id="PTHR11364:SF27">
    <property type="entry name" value="SULFURTRANSFERASE"/>
    <property type="match status" value="1"/>
</dbReference>
<dbReference type="Proteomes" id="UP001424441">
    <property type="component" value="Unassembled WGS sequence"/>
</dbReference>
<keyword evidence="1" id="KW-0808">Transferase</keyword>
<reference evidence="4 5" key="1">
    <citation type="journal article" date="2019" name="Int. J. Syst. Evol. Microbiol.">
        <title>The Global Catalogue of Microorganisms (GCM) 10K type strain sequencing project: providing services to taxonomists for standard genome sequencing and annotation.</title>
        <authorList>
            <consortium name="The Broad Institute Genomics Platform"/>
            <consortium name="The Broad Institute Genome Sequencing Center for Infectious Disease"/>
            <person name="Wu L."/>
            <person name="Ma J."/>
        </authorList>
    </citation>
    <scope>NUCLEOTIDE SEQUENCE [LARGE SCALE GENOMIC DNA]</scope>
    <source>
        <strain evidence="4 5">JCM 15115</strain>
    </source>
</reference>
<evidence type="ECO:0000256" key="2">
    <source>
        <dbReference type="ARBA" id="ARBA00022737"/>
    </source>
</evidence>
<gene>
    <name evidence="4" type="primary">sseA</name>
    <name evidence="4" type="ORF">GCM10008943_00750</name>
</gene>
<proteinExistence type="predicted"/>
<protein>
    <submittedName>
        <fullName evidence="4">3-mercaptopyruvate sulfurtransferase</fullName>
    </submittedName>
</protein>
<dbReference type="Pfam" id="PF00581">
    <property type="entry name" value="Rhodanese"/>
    <property type="match status" value="2"/>
</dbReference>
<dbReference type="InterPro" id="IPR045078">
    <property type="entry name" value="TST/MPST-like"/>
</dbReference>
<evidence type="ECO:0000313" key="5">
    <source>
        <dbReference type="Proteomes" id="UP001424441"/>
    </source>
</evidence>
<dbReference type="PROSITE" id="PS50206">
    <property type="entry name" value="RHODANESE_3"/>
    <property type="match status" value="2"/>
</dbReference>
<comment type="caution">
    <text evidence="4">The sequence shown here is derived from an EMBL/GenBank/DDBJ whole genome shotgun (WGS) entry which is preliminary data.</text>
</comment>
<organism evidence="4 5">
    <name type="scientific">Paenochrobactrum glaciei</name>
    <dbReference type="NCBI Taxonomy" id="486407"/>
    <lineage>
        <taxon>Bacteria</taxon>
        <taxon>Pseudomonadati</taxon>
        <taxon>Pseudomonadota</taxon>
        <taxon>Alphaproteobacteria</taxon>
        <taxon>Hyphomicrobiales</taxon>
        <taxon>Brucellaceae</taxon>
        <taxon>Paenochrobactrum</taxon>
    </lineage>
</organism>
<dbReference type="InterPro" id="IPR036873">
    <property type="entry name" value="Rhodanese-like_dom_sf"/>
</dbReference>
<dbReference type="InterPro" id="IPR001307">
    <property type="entry name" value="Thiosulphate_STrfase_CS"/>
</dbReference>
<dbReference type="PROSITE" id="PS00380">
    <property type="entry name" value="RHODANESE_1"/>
    <property type="match status" value="1"/>
</dbReference>
<dbReference type="EMBL" id="BAAADE010000001">
    <property type="protein sequence ID" value="GAA0589598.1"/>
    <property type="molecule type" value="Genomic_DNA"/>
</dbReference>
<dbReference type="PANTHER" id="PTHR11364">
    <property type="entry name" value="THIOSULFATE SULFERTANSFERASE"/>
    <property type="match status" value="1"/>
</dbReference>
<keyword evidence="2" id="KW-0677">Repeat</keyword>
<dbReference type="RefSeq" id="WP_343799956.1">
    <property type="nucleotide sequence ID" value="NZ_BAAADE010000001.1"/>
</dbReference>